<evidence type="ECO:0000259" key="12">
    <source>
        <dbReference type="SMART" id="SM00228"/>
    </source>
</evidence>
<protein>
    <recommendedName>
        <fullName evidence="11">Zinc metalloprotease</fullName>
        <ecNumber evidence="11">3.4.24.-</ecNumber>
    </recommendedName>
</protein>
<keyword evidence="5 11" id="KW-0812">Transmembrane</keyword>
<gene>
    <name evidence="13" type="primary">rseP</name>
    <name evidence="13" type="ORF">Tsumi_11970</name>
</gene>
<dbReference type="EMBL" id="BAAFSF010000004">
    <property type="protein sequence ID" value="GAB1252091.1"/>
    <property type="molecule type" value="Genomic_DNA"/>
</dbReference>
<dbReference type="EC" id="3.4.24.-" evidence="11"/>
<keyword evidence="8 11" id="KW-1133">Transmembrane helix</keyword>
<dbReference type="InterPro" id="IPR004387">
    <property type="entry name" value="Pept_M50_Zn"/>
</dbReference>
<keyword evidence="11" id="KW-0479">Metal-binding</keyword>
<dbReference type="NCBIfam" id="TIGR00054">
    <property type="entry name" value="RIP metalloprotease RseP"/>
    <property type="match status" value="1"/>
</dbReference>
<dbReference type="GO" id="GO:0008237">
    <property type="term" value="F:metallopeptidase activity"/>
    <property type="evidence" value="ECO:0007669"/>
    <property type="project" value="UniProtKB-KW"/>
</dbReference>
<keyword evidence="4" id="KW-0645">Protease</keyword>
<keyword evidence="10 11" id="KW-0472">Membrane</keyword>
<comment type="caution">
    <text evidence="13">The sequence shown here is derived from an EMBL/GenBank/DDBJ whole genome shotgun (WGS) entry which is preliminary data.</text>
</comment>
<evidence type="ECO:0000256" key="1">
    <source>
        <dbReference type="ARBA" id="ARBA00001947"/>
    </source>
</evidence>
<comment type="subcellular location">
    <subcellularLocation>
        <location evidence="2">Membrane</location>
        <topology evidence="2">Multi-pass membrane protein</topology>
    </subcellularLocation>
</comment>
<reference evidence="13 14" key="1">
    <citation type="journal article" date="2025" name="Int. J. Syst. Evol. Microbiol.">
        <title>Desulfovibrio falkowii sp. nov., Porphyromonas miyakawae sp. nov., Mediterraneibacter flintii sp. nov. and Owariibacterium komagatae gen. nov., sp. nov., isolated from human faeces.</title>
        <authorList>
            <person name="Hamaguchi T."/>
            <person name="Ohara M."/>
            <person name="Hisatomi A."/>
            <person name="Sekiguchi K."/>
            <person name="Takeda J.I."/>
            <person name="Ueyama J."/>
            <person name="Ito M."/>
            <person name="Nishiwaki H."/>
            <person name="Ogi T."/>
            <person name="Hirayama M."/>
            <person name="Ohkuma M."/>
            <person name="Sakamoto M."/>
            <person name="Ohno K."/>
        </authorList>
    </citation>
    <scope>NUCLEOTIDE SEQUENCE [LARGE SCALE GENOMIC DNA]</scope>
    <source>
        <strain evidence="13 14">13CB11C</strain>
    </source>
</reference>
<dbReference type="SUPFAM" id="SSF50156">
    <property type="entry name" value="PDZ domain-like"/>
    <property type="match status" value="1"/>
</dbReference>
<dbReference type="Proteomes" id="UP001628220">
    <property type="component" value="Unassembled WGS sequence"/>
</dbReference>
<evidence type="ECO:0000256" key="7">
    <source>
        <dbReference type="ARBA" id="ARBA00022833"/>
    </source>
</evidence>
<dbReference type="PANTHER" id="PTHR42837">
    <property type="entry name" value="REGULATOR OF SIGMA-E PROTEASE RSEP"/>
    <property type="match status" value="1"/>
</dbReference>
<feature type="domain" description="PDZ" evidence="12">
    <location>
        <begin position="215"/>
        <end position="282"/>
    </location>
</feature>
<evidence type="ECO:0000256" key="9">
    <source>
        <dbReference type="ARBA" id="ARBA00023049"/>
    </source>
</evidence>
<dbReference type="Gene3D" id="2.30.42.10">
    <property type="match status" value="1"/>
</dbReference>
<sequence>MTAFLIVLSKLLQLMVALSLIVFLHELGHYLAARIFGVRVERFFLFFDWGNKSLFRIKRKKTGTVYGMGWLPLGGYCKMSGQVDEQLTETGKPSTPHSFELRAKPAWQRIIVMIAGILFNMLSAYIIYTAISLHWGDSLLYSSDVTEGMFFSEAAQGAGFRDNDIILTVDGRKCNVYADGFIRDVIEAEEVVVLREGRQEVISMPEDMMRRVIAGKEGFLGIQVPFVADSVPSGSAAAVAGMRSGDRLIAIDTMAIHDISDARLYFKESHDHVVPITLLRGADTLRLTITPDSLGRVGVYLKPMNEVYAVTQIKYGLGEAIQRGVQRAHSMLSGYAGDIKYIFTKEGAGEMGGFISMGKLFNGVFDAYSFWNIVAFLSLVFAFMNFLPIPMLDGAEILFTLWEIITRRKVDDRIVLKTKTIGLIFLIALFIFANLNDIFRLL</sequence>
<keyword evidence="9 11" id="KW-0482">Metalloprotease</keyword>
<proteinExistence type="inferred from homology"/>
<feature type="transmembrane region" description="Helical" evidence="11">
    <location>
        <begin position="370"/>
        <end position="393"/>
    </location>
</feature>
<dbReference type="InterPro" id="IPR041489">
    <property type="entry name" value="PDZ_6"/>
</dbReference>
<feature type="transmembrane region" description="Helical" evidence="11">
    <location>
        <begin position="414"/>
        <end position="433"/>
    </location>
</feature>
<evidence type="ECO:0000256" key="8">
    <source>
        <dbReference type="ARBA" id="ARBA00022989"/>
    </source>
</evidence>
<keyword evidence="6 11" id="KW-0378">Hydrolase</keyword>
<evidence type="ECO:0000256" key="4">
    <source>
        <dbReference type="ARBA" id="ARBA00022670"/>
    </source>
</evidence>
<dbReference type="Pfam" id="PF17820">
    <property type="entry name" value="PDZ_6"/>
    <property type="match status" value="1"/>
</dbReference>
<accession>A0ABQ0E313</accession>
<dbReference type="InterPro" id="IPR008915">
    <property type="entry name" value="Peptidase_M50"/>
</dbReference>
<evidence type="ECO:0000313" key="14">
    <source>
        <dbReference type="Proteomes" id="UP001628220"/>
    </source>
</evidence>
<organism evidence="13 14">
    <name type="scientific">Porphyromonas miyakawae</name>
    <dbReference type="NCBI Taxonomy" id="3137470"/>
    <lineage>
        <taxon>Bacteria</taxon>
        <taxon>Pseudomonadati</taxon>
        <taxon>Bacteroidota</taxon>
        <taxon>Bacteroidia</taxon>
        <taxon>Bacteroidales</taxon>
        <taxon>Porphyromonadaceae</taxon>
        <taxon>Porphyromonas</taxon>
    </lineage>
</organism>
<feature type="transmembrane region" description="Helical" evidence="11">
    <location>
        <begin position="110"/>
        <end position="131"/>
    </location>
</feature>
<dbReference type="Pfam" id="PF02163">
    <property type="entry name" value="Peptidase_M50"/>
    <property type="match status" value="1"/>
</dbReference>
<name>A0ABQ0E313_9PORP</name>
<evidence type="ECO:0000256" key="2">
    <source>
        <dbReference type="ARBA" id="ARBA00004141"/>
    </source>
</evidence>
<dbReference type="CDD" id="cd06163">
    <property type="entry name" value="S2P-M50_PDZ_RseP-like"/>
    <property type="match status" value="1"/>
</dbReference>
<dbReference type="SMART" id="SM00228">
    <property type="entry name" value="PDZ"/>
    <property type="match status" value="1"/>
</dbReference>
<comment type="cofactor">
    <cofactor evidence="1 11">
        <name>Zn(2+)</name>
        <dbReference type="ChEBI" id="CHEBI:29105"/>
    </cofactor>
</comment>
<keyword evidence="14" id="KW-1185">Reference proteome</keyword>
<dbReference type="InterPro" id="IPR036034">
    <property type="entry name" value="PDZ_sf"/>
</dbReference>
<evidence type="ECO:0000313" key="13">
    <source>
        <dbReference type="EMBL" id="GAB1252091.1"/>
    </source>
</evidence>
<evidence type="ECO:0000256" key="3">
    <source>
        <dbReference type="ARBA" id="ARBA00007931"/>
    </source>
</evidence>
<evidence type="ECO:0000256" key="11">
    <source>
        <dbReference type="RuleBase" id="RU362031"/>
    </source>
</evidence>
<keyword evidence="7 11" id="KW-0862">Zinc</keyword>
<dbReference type="InterPro" id="IPR001478">
    <property type="entry name" value="PDZ"/>
</dbReference>
<comment type="similarity">
    <text evidence="3 11">Belongs to the peptidase M50B family.</text>
</comment>
<evidence type="ECO:0000256" key="5">
    <source>
        <dbReference type="ARBA" id="ARBA00022692"/>
    </source>
</evidence>
<dbReference type="PANTHER" id="PTHR42837:SF2">
    <property type="entry name" value="MEMBRANE METALLOPROTEASE ARASP2, CHLOROPLASTIC-RELATED"/>
    <property type="match status" value="1"/>
</dbReference>
<evidence type="ECO:0000256" key="6">
    <source>
        <dbReference type="ARBA" id="ARBA00022801"/>
    </source>
</evidence>
<evidence type="ECO:0000256" key="10">
    <source>
        <dbReference type="ARBA" id="ARBA00023136"/>
    </source>
</evidence>